<dbReference type="InterPro" id="IPR036188">
    <property type="entry name" value="FAD/NAD-bd_sf"/>
</dbReference>
<evidence type="ECO:0000313" key="18">
    <source>
        <dbReference type="Proteomes" id="UP000199236"/>
    </source>
</evidence>
<keyword evidence="7 12" id="KW-0520">NAD</keyword>
<evidence type="ECO:0000256" key="3">
    <source>
        <dbReference type="ARBA" id="ARBA00016961"/>
    </source>
</evidence>
<keyword evidence="5 12" id="KW-0274">FAD</keyword>
<feature type="binding site" evidence="12">
    <location>
        <position position="272"/>
    </location>
    <ligand>
        <name>NAD(+)</name>
        <dbReference type="ChEBI" id="CHEBI:57540"/>
    </ligand>
</feature>
<evidence type="ECO:0000259" key="15">
    <source>
        <dbReference type="Pfam" id="PF02852"/>
    </source>
</evidence>
<evidence type="ECO:0000256" key="8">
    <source>
        <dbReference type="ARBA" id="ARBA00023157"/>
    </source>
</evidence>
<evidence type="ECO:0000256" key="5">
    <source>
        <dbReference type="ARBA" id="ARBA00022827"/>
    </source>
</evidence>
<dbReference type="STRING" id="655353.SAMN04488056_111152"/>
<dbReference type="FunFam" id="3.30.390.30:FF:000001">
    <property type="entry name" value="Dihydrolipoyl dehydrogenase"/>
    <property type="match status" value="1"/>
</dbReference>
<keyword evidence="6 14" id="KW-0560">Oxidoreductase</keyword>
<feature type="binding site" evidence="12">
    <location>
        <position position="313"/>
    </location>
    <ligand>
        <name>FAD</name>
        <dbReference type="ChEBI" id="CHEBI:57692"/>
    </ligand>
</feature>
<dbReference type="Proteomes" id="UP000199236">
    <property type="component" value="Unassembled WGS sequence"/>
</dbReference>
<dbReference type="Pfam" id="PF07992">
    <property type="entry name" value="Pyr_redox_2"/>
    <property type="match status" value="1"/>
</dbReference>
<keyword evidence="4 14" id="KW-0285">Flavoprotein</keyword>
<evidence type="ECO:0000256" key="13">
    <source>
        <dbReference type="PIRSR" id="PIRSR000350-4"/>
    </source>
</evidence>
<accession>A0A1I5JH35</accession>
<dbReference type="PRINTS" id="PR00368">
    <property type="entry name" value="FADPNR"/>
</dbReference>
<dbReference type="Gene3D" id="3.50.50.60">
    <property type="entry name" value="FAD/NAD(P)-binding domain"/>
    <property type="match status" value="2"/>
</dbReference>
<dbReference type="InterPro" id="IPR023753">
    <property type="entry name" value="FAD/NAD-binding_dom"/>
</dbReference>
<feature type="domain" description="FAD/NAD(P)-binding" evidence="16">
    <location>
        <begin position="3"/>
        <end position="328"/>
    </location>
</feature>
<dbReference type="PANTHER" id="PTHR22912:SF151">
    <property type="entry name" value="DIHYDROLIPOYL DEHYDROGENASE, MITOCHONDRIAL"/>
    <property type="match status" value="1"/>
</dbReference>
<dbReference type="NCBIfam" id="TIGR01350">
    <property type="entry name" value="lipoamide_DH"/>
    <property type="match status" value="1"/>
</dbReference>
<sequence length="466" mass="48867">MSYDMVVIGTGPGGYVCAIRAAQLGMKVAVVEKRSTHGGTCLNVGCIPSKALLHASELFEEAGHDFANMGIKVGKPSLDLKAMMGHKQAVIDGNVGGVDFLFKKNKIDVFHGAGKILAAGKVEVTPETGEAQTLEAKAIVIATGSDVAPLPGVEIDEKQVVSSTGALELDEVPGKLIVVGAGVIGLELGSVWRRLGSEVTVVEFLDRILPGMDGEVVKNAQRIFKKQGFDFKLSTKVTGVEKSKKGVKVTLEPAKGGEASELEADIVLVAIGRRPYTEGLGLEEAGVALDERGRVATDGHFKTNVDGIYAIGDVIAGPMLAHKAEDDGVALAETLAGQAGHVDYNLVPGVVYTMPEIAVLGQTEEQLKEAGIAYNVGKFPFTANGRAKAQRHTDGFVKILADKTSDKVLGVHMIGAGVGEMIHEASVLMAFSGSAEDLARTIHAHPTLSEAVKEAALAVDKRPIHM</sequence>
<evidence type="ECO:0000256" key="2">
    <source>
        <dbReference type="ARBA" id="ARBA00012608"/>
    </source>
</evidence>
<gene>
    <name evidence="17" type="ORF">SAMN04488056_111152</name>
</gene>
<name>A0A1I5JH35_9HYPH</name>
<dbReference type="PROSITE" id="PS00076">
    <property type="entry name" value="PYRIDINE_REDOX_1"/>
    <property type="match status" value="1"/>
</dbReference>
<evidence type="ECO:0000256" key="11">
    <source>
        <dbReference type="PIRSR" id="PIRSR000350-2"/>
    </source>
</evidence>
<dbReference type="InterPro" id="IPR016156">
    <property type="entry name" value="FAD/NAD-linked_Rdtase_dimer_sf"/>
</dbReference>
<evidence type="ECO:0000256" key="6">
    <source>
        <dbReference type="ARBA" id="ARBA00023002"/>
    </source>
</evidence>
<dbReference type="FunFam" id="3.50.50.60:FF:000001">
    <property type="entry name" value="Dihydrolipoyl dehydrogenase, mitochondrial"/>
    <property type="match status" value="1"/>
</dbReference>
<dbReference type="PIRSF" id="PIRSF000350">
    <property type="entry name" value="Mercury_reductase_MerA"/>
    <property type="match status" value="1"/>
</dbReference>
<dbReference type="Gene3D" id="3.30.390.30">
    <property type="match status" value="1"/>
</dbReference>
<evidence type="ECO:0000313" key="17">
    <source>
        <dbReference type="EMBL" id="SFO72000.1"/>
    </source>
</evidence>
<dbReference type="PRINTS" id="PR00411">
    <property type="entry name" value="PNDRDTASEI"/>
</dbReference>
<dbReference type="InterPro" id="IPR050151">
    <property type="entry name" value="Class-I_Pyr_Nuc-Dis_Oxidored"/>
</dbReference>
<evidence type="ECO:0000256" key="12">
    <source>
        <dbReference type="PIRSR" id="PIRSR000350-3"/>
    </source>
</evidence>
<dbReference type="RefSeq" id="WP_090074642.1">
    <property type="nucleotide sequence ID" value="NZ_FOVR01000011.1"/>
</dbReference>
<keyword evidence="12" id="KW-0547">Nucleotide-binding</keyword>
<comment type="miscellaneous">
    <text evidence="14">The active site is a redox-active disulfide bond.</text>
</comment>
<feature type="active site" description="Proton acceptor" evidence="11">
    <location>
        <position position="445"/>
    </location>
</feature>
<dbReference type="InterPro" id="IPR006258">
    <property type="entry name" value="Lipoamide_DH"/>
</dbReference>
<comment type="cofactor">
    <cofactor evidence="12 14">
        <name>FAD</name>
        <dbReference type="ChEBI" id="CHEBI:57692"/>
    </cofactor>
    <text evidence="12 14">Binds 1 FAD per subunit.</text>
</comment>
<evidence type="ECO:0000256" key="14">
    <source>
        <dbReference type="RuleBase" id="RU003692"/>
    </source>
</evidence>
<feature type="binding site" evidence="12">
    <location>
        <position position="203"/>
    </location>
    <ligand>
        <name>NAD(+)</name>
        <dbReference type="ChEBI" id="CHEBI:57540"/>
    </ligand>
</feature>
<comment type="similarity">
    <text evidence="1 14">Belongs to the class-I pyridine nucleotide-disulfide oxidoreductase family.</text>
</comment>
<dbReference type="SUPFAM" id="SSF55424">
    <property type="entry name" value="FAD/NAD-linked reductases, dimerisation (C-terminal) domain"/>
    <property type="match status" value="1"/>
</dbReference>
<proteinExistence type="inferred from homology"/>
<evidence type="ECO:0000256" key="10">
    <source>
        <dbReference type="ARBA" id="ARBA00049187"/>
    </source>
</evidence>
<evidence type="ECO:0000259" key="16">
    <source>
        <dbReference type="Pfam" id="PF07992"/>
    </source>
</evidence>
<reference evidence="17 18" key="1">
    <citation type="submission" date="2016-10" db="EMBL/GenBank/DDBJ databases">
        <authorList>
            <person name="de Groot N.N."/>
        </authorList>
    </citation>
    <scope>NUCLEOTIDE SEQUENCE [LARGE SCALE GENOMIC DNA]</scope>
    <source>
        <strain evidence="17 18">CGMCC 1.9157</strain>
    </source>
</reference>
<dbReference type="OrthoDB" id="9761158at2"/>
<keyword evidence="9 14" id="KW-0676">Redox-active center</keyword>
<dbReference type="InterPro" id="IPR012999">
    <property type="entry name" value="Pyr_OxRdtase_I_AS"/>
</dbReference>
<feature type="binding site" evidence="12">
    <location>
        <position position="114"/>
    </location>
    <ligand>
        <name>FAD</name>
        <dbReference type="ChEBI" id="CHEBI:57692"/>
    </ligand>
</feature>
<comment type="catalytic activity">
    <reaction evidence="10 14">
        <text>N(6)-[(R)-dihydrolipoyl]-L-lysyl-[protein] + NAD(+) = N(6)-[(R)-lipoyl]-L-lysyl-[protein] + NADH + H(+)</text>
        <dbReference type="Rhea" id="RHEA:15045"/>
        <dbReference type="Rhea" id="RHEA-COMP:10474"/>
        <dbReference type="Rhea" id="RHEA-COMP:10475"/>
        <dbReference type="ChEBI" id="CHEBI:15378"/>
        <dbReference type="ChEBI" id="CHEBI:57540"/>
        <dbReference type="ChEBI" id="CHEBI:57945"/>
        <dbReference type="ChEBI" id="CHEBI:83099"/>
        <dbReference type="ChEBI" id="CHEBI:83100"/>
        <dbReference type="EC" id="1.8.1.4"/>
    </reaction>
</comment>
<protein>
    <recommendedName>
        <fullName evidence="3 14">Dihydrolipoyl dehydrogenase</fullName>
        <ecNumber evidence="2 14">1.8.1.4</ecNumber>
    </recommendedName>
</protein>
<feature type="binding site" evidence="12">
    <location>
        <begin position="180"/>
        <end position="187"/>
    </location>
    <ligand>
        <name>NAD(+)</name>
        <dbReference type="ChEBI" id="CHEBI:57540"/>
    </ligand>
</feature>
<dbReference type="InterPro" id="IPR001100">
    <property type="entry name" value="Pyr_nuc-diS_OxRdtase"/>
</dbReference>
<feature type="binding site" evidence="12">
    <location>
        <position position="50"/>
    </location>
    <ligand>
        <name>FAD</name>
        <dbReference type="ChEBI" id="CHEBI:57692"/>
    </ligand>
</feature>
<keyword evidence="8" id="KW-1015">Disulfide bond</keyword>
<dbReference type="PANTHER" id="PTHR22912">
    <property type="entry name" value="DISULFIDE OXIDOREDUCTASE"/>
    <property type="match status" value="1"/>
</dbReference>
<dbReference type="SUPFAM" id="SSF51905">
    <property type="entry name" value="FAD/NAD(P)-binding domain"/>
    <property type="match status" value="1"/>
</dbReference>
<dbReference type="EC" id="1.8.1.4" evidence="2 14"/>
<evidence type="ECO:0000256" key="7">
    <source>
        <dbReference type="ARBA" id="ARBA00023027"/>
    </source>
</evidence>
<evidence type="ECO:0000256" key="1">
    <source>
        <dbReference type="ARBA" id="ARBA00007532"/>
    </source>
</evidence>
<dbReference type="InterPro" id="IPR004099">
    <property type="entry name" value="Pyr_nucl-diS_OxRdtase_dimer"/>
</dbReference>
<dbReference type="GO" id="GO:0050660">
    <property type="term" value="F:flavin adenine dinucleotide binding"/>
    <property type="evidence" value="ECO:0007669"/>
    <property type="project" value="InterPro"/>
</dbReference>
<dbReference type="Pfam" id="PF02852">
    <property type="entry name" value="Pyr_redox_dim"/>
    <property type="match status" value="1"/>
</dbReference>
<evidence type="ECO:0000256" key="9">
    <source>
        <dbReference type="ARBA" id="ARBA00023284"/>
    </source>
</evidence>
<dbReference type="AlphaFoldDB" id="A0A1I5JH35"/>
<feature type="domain" description="Pyridine nucleotide-disulphide oxidoreductase dimerisation" evidence="15">
    <location>
        <begin position="347"/>
        <end position="456"/>
    </location>
</feature>
<dbReference type="GO" id="GO:0006103">
    <property type="term" value="P:2-oxoglutarate metabolic process"/>
    <property type="evidence" value="ECO:0007669"/>
    <property type="project" value="TreeGrafter"/>
</dbReference>
<keyword evidence="18" id="KW-1185">Reference proteome</keyword>
<feature type="binding site" evidence="12">
    <location>
        <begin position="143"/>
        <end position="145"/>
    </location>
    <ligand>
        <name>FAD</name>
        <dbReference type="ChEBI" id="CHEBI:57692"/>
    </ligand>
</feature>
<dbReference type="GO" id="GO:0004148">
    <property type="term" value="F:dihydrolipoyl dehydrogenase (NADH) activity"/>
    <property type="evidence" value="ECO:0007669"/>
    <property type="project" value="UniProtKB-EC"/>
</dbReference>
<organism evidence="17 18">
    <name type="scientific">Cohaesibacter marisflavi</name>
    <dbReference type="NCBI Taxonomy" id="655353"/>
    <lineage>
        <taxon>Bacteria</taxon>
        <taxon>Pseudomonadati</taxon>
        <taxon>Pseudomonadota</taxon>
        <taxon>Alphaproteobacteria</taxon>
        <taxon>Hyphomicrobiales</taxon>
        <taxon>Cohaesibacteraceae</taxon>
    </lineage>
</organism>
<evidence type="ECO:0000256" key="4">
    <source>
        <dbReference type="ARBA" id="ARBA00022630"/>
    </source>
</evidence>
<feature type="binding site" evidence="12">
    <location>
        <begin position="319"/>
        <end position="322"/>
    </location>
    <ligand>
        <name>FAD</name>
        <dbReference type="ChEBI" id="CHEBI:57692"/>
    </ligand>
</feature>
<dbReference type="GO" id="GO:0005737">
    <property type="term" value="C:cytoplasm"/>
    <property type="evidence" value="ECO:0007669"/>
    <property type="project" value="UniProtKB-ARBA"/>
</dbReference>
<dbReference type="EMBL" id="FOVR01000011">
    <property type="protein sequence ID" value="SFO72000.1"/>
    <property type="molecule type" value="Genomic_DNA"/>
</dbReference>
<feature type="disulfide bond" description="Redox-active" evidence="13">
    <location>
        <begin position="41"/>
        <end position="46"/>
    </location>
</feature>